<accession>A0A7J0DJ51</accession>
<gene>
    <name evidence="2" type="ORF">Acr_00g0045290</name>
</gene>
<dbReference type="PANTHER" id="PTHR48475">
    <property type="entry name" value="RIBONUCLEASE H"/>
    <property type="match status" value="1"/>
</dbReference>
<dbReference type="InterPro" id="IPR036397">
    <property type="entry name" value="RNaseH_sf"/>
</dbReference>
<dbReference type="PANTHER" id="PTHR48475:SF2">
    <property type="entry name" value="RIBONUCLEASE H"/>
    <property type="match status" value="1"/>
</dbReference>
<sequence length="178" mass="20389">MTIMNGIKKRLKKAKGKWVEVLLNILWAYQTTPLKATNEMPYSLAFGFEVVISLEVGLPTIRTEAYDASHNEEVLARDIDLTNKRREKALIRMANYQKQLAKTYNQRGQHREFSVGDLILRKVVGNTKDLADGKLGLNWEGPYKIPKLAGKGAYYLGDSEGKQVLRLWNSTNLKKYYH</sequence>
<dbReference type="AlphaFoldDB" id="A0A7J0DJ51"/>
<comment type="caution">
    <text evidence="2">The sequence shown here is derived from an EMBL/GenBank/DDBJ whole genome shotgun (WGS) entry which is preliminary data.</text>
</comment>
<dbReference type="EMBL" id="BJWL01000248">
    <property type="protein sequence ID" value="GFS36309.1"/>
    <property type="molecule type" value="Genomic_DNA"/>
</dbReference>
<keyword evidence="3" id="KW-1185">Reference proteome</keyword>
<dbReference type="Proteomes" id="UP000585474">
    <property type="component" value="Unassembled WGS sequence"/>
</dbReference>
<protein>
    <recommendedName>
        <fullName evidence="4">Reverse transcriptase domain-containing protein</fullName>
    </recommendedName>
</protein>
<evidence type="ECO:0008006" key="4">
    <source>
        <dbReference type="Google" id="ProtNLM"/>
    </source>
</evidence>
<evidence type="ECO:0000313" key="2">
    <source>
        <dbReference type="EMBL" id="GFS36309.1"/>
    </source>
</evidence>
<evidence type="ECO:0000313" key="3">
    <source>
        <dbReference type="Proteomes" id="UP000585474"/>
    </source>
</evidence>
<feature type="coiled-coil region" evidence="1">
    <location>
        <begin position="79"/>
        <end position="106"/>
    </location>
</feature>
<name>A0A7J0DJ51_9ERIC</name>
<dbReference type="Gene3D" id="3.30.420.10">
    <property type="entry name" value="Ribonuclease H-like superfamily/Ribonuclease H"/>
    <property type="match status" value="1"/>
</dbReference>
<dbReference type="GO" id="GO:0003676">
    <property type="term" value="F:nucleic acid binding"/>
    <property type="evidence" value="ECO:0007669"/>
    <property type="project" value="InterPro"/>
</dbReference>
<proteinExistence type="predicted"/>
<organism evidence="2 3">
    <name type="scientific">Actinidia rufa</name>
    <dbReference type="NCBI Taxonomy" id="165716"/>
    <lineage>
        <taxon>Eukaryota</taxon>
        <taxon>Viridiplantae</taxon>
        <taxon>Streptophyta</taxon>
        <taxon>Embryophyta</taxon>
        <taxon>Tracheophyta</taxon>
        <taxon>Spermatophyta</taxon>
        <taxon>Magnoliopsida</taxon>
        <taxon>eudicotyledons</taxon>
        <taxon>Gunneridae</taxon>
        <taxon>Pentapetalae</taxon>
        <taxon>asterids</taxon>
        <taxon>Ericales</taxon>
        <taxon>Actinidiaceae</taxon>
        <taxon>Actinidia</taxon>
    </lineage>
</organism>
<evidence type="ECO:0000256" key="1">
    <source>
        <dbReference type="SAM" id="Coils"/>
    </source>
</evidence>
<keyword evidence="1" id="KW-0175">Coiled coil</keyword>
<reference evidence="3" key="1">
    <citation type="submission" date="2019-07" db="EMBL/GenBank/DDBJ databases">
        <title>De Novo Assembly of kiwifruit Actinidia rufa.</title>
        <authorList>
            <person name="Sugita-Konishi S."/>
            <person name="Sato K."/>
            <person name="Mori E."/>
            <person name="Abe Y."/>
            <person name="Kisaki G."/>
            <person name="Hamano K."/>
            <person name="Suezawa K."/>
            <person name="Otani M."/>
            <person name="Fukuda T."/>
            <person name="Manabe T."/>
            <person name="Gomi K."/>
            <person name="Tabuchi M."/>
            <person name="Akimitsu K."/>
            <person name="Kataoka I."/>
        </authorList>
    </citation>
    <scope>NUCLEOTIDE SEQUENCE [LARGE SCALE GENOMIC DNA]</scope>
    <source>
        <strain evidence="3">cv. Fuchu</strain>
    </source>
</reference>
<dbReference type="OrthoDB" id="1934939at2759"/>